<dbReference type="InterPro" id="IPR050097">
    <property type="entry name" value="Ferredoxin-NADP_redctase_2"/>
</dbReference>
<dbReference type="SUPFAM" id="SSF51905">
    <property type="entry name" value="FAD/NAD(P)-binding domain"/>
    <property type="match status" value="1"/>
</dbReference>
<proteinExistence type="predicted"/>
<evidence type="ECO:0000256" key="2">
    <source>
        <dbReference type="ARBA" id="ARBA00023002"/>
    </source>
</evidence>
<dbReference type="InterPro" id="IPR036188">
    <property type="entry name" value="FAD/NAD-bd_sf"/>
</dbReference>
<dbReference type="Gene3D" id="3.50.50.60">
    <property type="entry name" value="FAD/NAD(P)-binding domain"/>
    <property type="match status" value="2"/>
</dbReference>
<keyword evidence="1" id="KW-0285">Flavoprotein</keyword>
<reference evidence="5 6" key="1">
    <citation type="submission" date="2022-07" db="EMBL/GenBank/DDBJ databases">
        <title>Novel species in genus cellulomonas.</title>
        <authorList>
            <person name="Ye L."/>
        </authorList>
    </citation>
    <scope>NUCLEOTIDE SEQUENCE [LARGE SCALE GENOMIC DNA]</scope>
    <source>
        <strain evidence="6">zg-Y338</strain>
    </source>
</reference>
<keyword evidence="6" id="KW-1185">Reference proteome</keyword>
<dbReference type="RefSeq" id="WP_227570214.1">
    <property type="nucleotide sequence ID" value="NZ_CP101988.1"/>
</dbReference>
<protein>
    <submittedName>
        <fullName evidence="5">NAD(P)/FAD-dependent oxidoreductase</fullName>
    </submittedName>
</protein>
<name>A0ABY5KWX4_9CELL</name>
<sequence>MDNETTYDVVVIGGGAAGLSGALVLGRARRTVLVVDAGTPRNAPAAHMHNYLGREGASPHDLLAIGREEVARYGVQVVDGEARSATRQPDGSFVVHLADRSVTARRLLLASGVVDVLPDVPGLAEGWGRTVLHCPYCHGWEVRDHALGILATSGHAVHQALAFRQLSSDIVLFQHTAPPFGEEELEKLAARGVQVVEGEVAAWGPDGVRLADGTVVERQELVVAAVVRARLELLGDLGLEPTDYEMDGQVAATYVDADPMGLTAVPGVWVAGNLADPRAQVINAAAGGLVAGAGINADLGGEDIRIAVEQHRGARAAAARWA</sequence>
<evidence type="ECO:0000256" key="3">
    <source>
        <dbReference type="ARBA" id="ARBA00048132"/>
    </source>
</evidence>
<dbReference type="EMBL" id="CP101988">
    <property type="protein sequence ID" value="UUI74914.1"/>
    <property type="molecule type" value="Genomic_DNA"/>
</dbReference>
<evidence type="ECO:0000259" key="4">
    <source>
        <dbReference type="Pfam" id="PF07992"/>
    </source>
</evidence>
<accession>A0ABY5KWX4</accession>
<dbReference type="Proteomes" id="UP001316189">
    <property type="component" value="Chromosome"/>
</dbReference>
<keyword evidence="2" id="KW-0560">Oxidoreductase</keyword>
<evidence type="ECO:0000256" key="1">
    <source>
        <dbReference type="ARBA" id="ARBA00022630"/>
    </source>
</evidence>
<dbReference type="PANTHER" id="PTHR48105">
    <property type="entry name" value="THIOREDOXIN REDUCTASE 1-RELATED-RELATED"/>
    <property type="match status" value="1"/>
</dbReference>
<organism evidence="5 6">
    <name type="scientific">Cellulomonas chengniuliangii</name>
    <dbReference type="NCBI Taxonomy" id="2968084"/>
    <lineage>
        <taxon>Bacteria</taxon>
        <taxon>Bacillati</taxon>
        <taxon>Actinomycetota</taxon>
        <taxon>Actinomycetes</taxon>
        <taxon>Micrococcales</taxon>
        <taxon>Cellulomonadaceae</taxon>
        <taxon>Cellulomonas</taxon>
    </lineage>
</organism>
<comment type="catalytic activity">
    <reaction evidence="3">
        <text>[thioredoxin]-dithiol + NADP(+) = [thioredoxin]-disulfide + NADPH + H(+)</text>
        <dbReference type="Rhea" id="RHEA:20345"/>
        <dbReference type="Rhea" id="RHEA-COMP:10698"/>
        <dbReference type="Rhea" id="RHEA-COMP:10700"/>
        <dbReference type="ChEBI" id="CHEBI:15378"/>
        <dbReference type="ChEBI" id="CHEBI:29950"/>
        <dbReference type="ChEBI" id="CHEBI:50058"/>
        <dbReference type="ChEBI" id="CHEBI:57783"/>
        <dbReference type="ChEBI" id="CHEBI:58349"/>
        <dbReference type="EC" id="1.8.1.9"/>
    </reaction>
</comment>
<dbReference type="Pfam" id="PF07992">
    <property type="entry name" value="Pyr_redox_2"/>
    <property type="match status" value="1"/>
</dbReference>
<evidence type="ECO:0000313" key="6">
    <source>
        <dbReference type="Proteomes" id="UP001316189"/>
    </source>
</evidence>
<dbReference type="InterPro" id="IPR023753">
    <property type="entry name" value="FAD/NAD-binding_dom"/>
</dbReference>
<evidence type="ECO:0000313" key="5">
    <source>
        <dbReference type="EMBL" id="UUI74914.1"/>
    </source>
</evidence>
<dbReference type="PRINTS" id="PR00469">
    <property type="entry name" value="PNDRDTASEII"/>
</dbReference>
<gene>
    <name evidence="5" type="ORF">NP064_14190</name>
</gene>
<feature type="domain" description="FAD/NAD(P)-binding" evidence="4">
    <location>
        <begin position="7"/>
        <end position="285"/>
    </location>
</feature>
<dbReference type="PRINTS" id="PR00368">
    <property type="entry name" value="FADPNR"/>
</dbReference>